<reference evidence="1" key="1">
    <citation type="submission" date="2023-03" db="EMBL/GenBank/DDBJ databases">
        <title>Electrophorus voltai genome.</title>
        <authorList>
            <person name="Bian C."/>
        </authorList>
    </citation>
    <scope>NUCLEOTIDE SEQUENCE</scope>
    <source>
        <strain evidence="1">CB-2022</strain>
        <tissue evidence="1">Muscle</tissue>
    </source>
</reference>
<name>A0AAD8YZS6_9TELE</name>
<comment type="caution">
    <text evidence="1">The sequence shown here is derived from an EMBL/GenBank/DDBJ whole genome shotgun (WGS) entry which is preliminary data.</text>
</comment>
<sequence length="220" mass="24757">MNGKRLLVRPLDIEYPVLPYGPATAPSIFQAYINGVLREFLNHLYCKLEKCEFHRKGVSFLGYVICKGSLFKVALQHSEYMMSGGPPRNQKNLGKTSQAISELFPFKLELLVFDLWEFCLIEVCGGVTNVPLLSHNNIQGDVKYTFRYNGPPMTPTGGADNVQQREQNVGDNLINIRNEGGILNQPTFEDNVCAGAVNLEAEINIQHPHMEENKDQMDLK</sequence>
<dbReference type="EMBL" id="JAROKS010000022">
    <property type="protein sequence ID" value="KAK1789786.1"/>
    <property type="molecule type" value="Genomic_DNA"/>
</dbReference>
<proteinExistence type="predicted"/>
<organism evidence="1 2">
    <name type="scientific">Electrophorus voltai</name>
    <dbReference type="NCBI Taxonomy" id="2609070"/>
    <lineage>
        <taxon>Eukaryota</taxon>
        <taxon>Metazoa</taxon>
        <taxon>Chordata</taxon>
        <taxon>Craniata</taxon>
        <taxon>Vertebrata</taxon>
        <taxon>Euteleostomi</taxon>
        <taxon>Actinopterygii</taxon>
        <taxon>Neopterygii</taxon>
        <taxon>Teleostei</taxon>
        <taxon>Ostariophysi</taxon>
        <taxon>Gymnotiformes</taxon>
        <taxon>Gymnotoidei</taxon>
        <taxon>Gymnotidae</taxon>
        <taxon>Electrophorus</taxon>
    </lineage>
</organism>
<evidence type="ECO:0000313" key="2">
    <source>
        <dbReference type="Proteomes" id="UP001239994"/>
    </source>
</evidence>
<evidence type="ECO:0000313" key="1">
    <source>
        <dbReference type="EMBL" id="KAK1789786.1"/>
    </source>
</evidence>
<protein>
    <submittedName>
        <fullName evidence="1">Uncharacterized protein</fullName>
    </submittedName>
</protein>
<dbReference type="Proteomes" id="UP001239994">
    <property type="component" value="Unassembled WGS sequence"/>
</dbReference>
<keyword evidence="2" id="KW-1185">Reference proteome</keyword>
<accession>A0AAD8YZS6</accession>
<dbReference type="SUPFAM" id="SSF56672">
    <property type="entry name" value="DNA/RNA polymerases"/>
    <property type="match status" value="1"/>
</dbReference>
<gene>
    <name evidence="1" type="ORF">P4O66_015662</name>
</gene>
<dbReference type="AlphaFoldDB" id="A0AAD8YZS6"/>
<dbReference type="InterPro" id="IPR043502">
    <property type="entry name" value="DNA/RNA_pol_sf"/>
</dbReference>